<feature type="transmembrane region" description="Helical" evidence="6">
    <location>
        <begin position="40"/>
        <end position="65"/>
    </location>
</feature>
<keyword evidence="8" id="KW-1185">Reference proteome</keyword>
<feature type="transmembrane region" description="Helical" evidence="6">
    <location>
        <begin position="149"/>
        <end position="170"/>
    </location>
</feature>
<keyword evidence="3 6" id="KW-0812">Transmembrane</keyword>
<comment type="subcellular location">
    <subcellularLocation>
        <location evidence="1">Membrane</location>
        <topology evidence="1">Multi-pass membrane protein</topology>
    </subcellularLocation>
</comment>
<dbReference type="Gene3D" id="1.20.1740.10">
    <property type="entry name" value="Amino acid/polyamine transporter I"/>
    <property type="match status" value="1"/>
</dbReference>
<dbReference type="PANTHER" id="PTHR45649:SF30">
    <property type="entry name" value="AMINO-ACID PERMEASE BAT1"/>
    <property type="match status" value="1"/>
</dbReference>
<dbReference type="Proteomes" id="UP001227230">
    <property type="component" value="Chromosome 1"/>
</dbReference>
<evidence type="ECO:0000256" key="2">
    <source>
        <dbReference type="ARBA" id="ARBA00022448"/>
    </source>
</evidence>
<evidence type="ECO:0000313" key="7">
    <source>
        <dbReference type="EMBL" id="WJZ80419.1"/>
    </source>
</evidence>
<evidence type="ECO:0000313" key="8">
    <source>
        <dbReference type="Proteomes" id="UP001227230"/>
    </source>
</evidence>
<reference evidence="7 8" key="1">
    <citation type="journal article" date="2023" name="Hortic Res">
        <title>The complete reference genome for grapevine (Vitis vinifera L.) genetics and breeding.</title>
        <authorList>
            <person name="Shi X."/>
            <person name="Cao S."/>
            <person name="Wang X."/>
            <person name="Huang S."/>
            <person name="Wang Y."/>
            <person name="Liu Z."/>
            <person name="Liu W."/>
            <person name="Leng X."/>
            <person name="Peng Y."/>
            <person name="Wang N."/>
            <person name="Wang Y."/>
            <person name="Ma Z."/>
            <person name="Xu X."/>
            <person name="Zhang F."/>
            <person name="Xue H."/>
            <person name="Zhong H."/>
            <person name="Wang Y."/>
            <person name="Zhang K."/>
            <person name="Velt A."/>
            <person name="Avia K."/>
            <person name="Holtgrawe D."/>
            <person name="Grimplet J."/>
            <person name="Matus J.T."/>
            <person name="Ware D."/>
            <person name="Wu X."/>
            <person name="Wang H."/>
            <person name="Liu C."/>
            <person name="Fang Y."/>
            <person name="Rustenholz C."/>
            <person name="Cheng Z."/>
            <person name="Xiao H."/>
            <person name="Zhou Y."/>
        </authorList>
    </citation>
    <scope>NUCLEOTIDE SEQUENCE [LARGE SCALE GENOMIC DNA]</scope>
    <source>
        <strain evidence="8">cv. Pinot noir / PN40024</strain>
        <tissue evidence="7">Leaf</tissue>
    </source>
</reference>
<feature type="transmembrane region" description="Helical" evidence="6">
    <location>
        <begin position="97"/>
        <end position="119"/>
    </location>
</feature>
<evidence type="ECO:0000256" key="6">
    <source>
        <dbReference type="SAM" id="Phobius"/>
    </source>
</evidence>
<evidence type="ECO:0008006" key="9">
    <source>
        <dbReference type="Google" id="ProtNLM"/>
    </source>
</evidence>
<evidence type="ECO:0000256" key="3">
    <source>
        <dbReference type="ARBA" id="ARBA00022692"/>
    </source>
</evidence>
<evidence type="ECO:0000256" key="5">
    <source>
        <dbReference type="ARBA" id="ARBA00023136"/>
    </source>
</evidence>
<dbReference type="Pfam" id="PF13520">
    <property type="entry name" value="AA_permease_2"/>
    <property type="match status" value="1"/>
</dbReference>
<organism evidence="7 8">
    <name type="scientific">Vitis vinifera</name>
    <name type="common">Grape</name>
    <dbReference type="NCBI Taxonomy" id="29760"/>
    <lineage>
        <taxon>Eukaryota</taxon>
        <taxon>Viridiplantae</taxon>
        <taxon>Streptophyta</taxon>
        <taxon>Embryophyta</taxon>
        <taxon>Tracheophyta</taxon>
        <taxon>Spermatophyta</taxon>
        <taxon>Magnoliopsida</taxon>
        <taxon>eudicotyledons</taxon>
        <taxon>Gunneridae</taxon>
        <taxon>Pentapetalae</taxon>
        <taxon>rosids</taxon>
        <taxon>Vitales</taxon>
        <taxon>Vitaceae</taxon>
        <taxon>Viteae</taxon>
        <taxon>Vitis</taxon>
    </lineage>
</organism>
<evidence type="ECO:0000256" key="1">
    <source>
        <dbReference type="ARBA" id="ARBA00004141"/>
    </source>
</evidence>
<keyword evidence="4 6" id="KW-1133">Transmembrane helix</keyword>
<proteinExistence type="predicted"/>
<dbReference type="InterPro" id="IPR002293">
    <property type="entry name" value="AA/rel_permease1"/>
</dbReference>
<feature type="transmembrane region" description="Helical" evidence="6">
    <location>
        <begin position="236"/>
        <end position="255"/>
    </location>
</feature>
<feature type="transmembrane region" description="Helical" evidence="6">
    <location>
        <begin position="208"/>
        <end position="230"/>
    </location>
</feature>
<sequence length="337" mass="36698">MNVMDSSFPESRESLALKFSKSRNFSYIEWSLSVLFSSWFATYIIFPFSTYKGLALLLSVIYLCLARRQKLNQPVSLNLLSQTEETKSADVNGPRGIISAIGISVIVGWGYIIGITFAVTDISYLLSSTNDAGGYAIAEVFYQAFKSRYGSGVGGIICLGVVAVAIFFCGMGSVTSNSRMAYAFSRDGAMPFSPLWHKVNSQEVPINAVWLSAAISFCMALTSLGSLVAFQAMVSIATIGLYIAYALPIFFRVTLARKSFIPGPFNLGRYGILVGWVAVLWVITISVLFSLPVAYPITTETLNYTPVAVGGLLFLAVASWIISARHWFKGPITNIDT</sequence>
<keyword evidence="2" id="KW-0813">Transport</keyword>
<dbReference type="PANTHER" id="PTHR45649">
    <property type="entry name" value="AMINO-ACID PERMEASE BAT1"/>
    <property type="match status" value="1"/>
</dbReference>
<name>A0ABY9BCE8_VITVI</name>
<feature type="transmembrane region" description="Helical" evidence="6">
    <location>
        <begin position="303"/>
        <end position="322"/>
    </location>
</feature>
<evidence type="ECO:0000256" key="4">
    <source>
        <dbReference type="ARBA" id="ARBA00022989"/>
    </source>
</evidence>
<gene>
    <name evidence="7" type="ORF">VitviT2T_000340</name>
</gene>
<dbReference type="EMBL" id="CP126648">
    <property type="protein sequence ID" value="WJZ80419.1"/>
    <property type="molecule type" value="Genomic_DNA"/>
</dbReference>
<protein>
    <recommendedName>
        <fullName evidence="9">Amino-acid permease BAT1-like</fullName>
    </recommendedName>
</protein>
<feature type="transmembrane region" description="Helical" evidence="6">
    <location>
        <begin position="267"/>
        <end position="291"/>
    </location>
</feature>
<accession>A0ABY9BCE8</accession>
<keyword evidence="5 6" id="KW-0472">Membrane</keyword>